<feature type="transmembrane region" description="Helical" evidence="8">
    <location>
        <begin position="312"/>
        <end position="345"/>
    </location>
</feature>
<dbReference type="RefSeq" id="WP_131171728.1">
    <property type="nucleotide sequence ID" value="NZ_FXTL01000005.1"/>
</dbReference>
<feature type="transmembrane region" description="Helical" evidence="8">
    <location>
        <begin position="152"/>
        <end position="182"/>
    </location>
</feature>
<dbReference type="EMBL" id="SDMR01000006">
    <property type="protein sequence ID" value="TBT95141.1"/>
    <property type="molecule type" value="Genomic_DNA"/>
</dbReference>
<evidence type="ECO:0000256" key="8">
    <source>
        <dbReference type="SAM" id="Phobius"/>
    </source>
</evidence>
<feature type="transmembrane region" description="Helical" evidence="8">
    <location>
        <begin position="21"/>
        <end position="43"/>
    </location>
</feature>
<keyword evidence="4" id="KW-1003">Cell membrane</keyword>
<comment type="caution">
    <text evidence="9">The sequence shown here is derived from an EMBL/GenBank/DDBJ whole genome shotgun (WGS) entry which is preliminary data.</text>
</comment>
<name>A0A4V2JT77_PROTD</name>
<dbReference type="PANTHER" id="PTHR21716">
    <property type="entry name" value="TRANSMEMBRANE PROTEIN"/>
    <property type="match status" value="1"/>
</dbReference>
<feature type="transmembrane region" description="Helical" evidence="8">
    <location>
        <begin position="242"/>
        <end position="262"/>
    </location>
</feature>
<feature type="transmembrane region" description="Helical" evidence="8">
    <location>
        <begin position="215"/>
        <end position="236"/>
    </location>
</feature>
<evidence type="ECO:0000256" key="3">
    <source>
        <dbReference type="ARBA" id="ARBA00022448"/>
    </source>
</evidence>
<evidence type="ECO:0000256" key="6">
    <source>
        <dbReference type="ARBA" id="ARBA00022989"/>
    </source>
</evidence>
<gene>
    <name evidence="9" type="ORF">ET996_06345</name>
</gene>
<keyword evidence="7 8" id="KW-0472">Membrane</keyword>
<evidence type="ECO:0000256" key="1">
    <source>
        <dbReference type="ARBA" id="ARBA00004651"/>
    </source>
</evidence>
<comment type="subcellular location">
    <subcellularLocation>
        <location evidence="1">Cell membrane</location>
        <topology evidence="1">Multi-pass membrane protein</topology>
    </subcellularLocation>
</comment>
<evidence type="ECO:0000313" key="10">
    <source>
        <dbReference type="Proteomes" id="UP000291933"/>
    </source>
</evidence>
<evidence type="ECO:0000256" key="7">
    <source>
        <dbReference type="ARBA" id="ARBA00023136"/>
    </source>
</evidence>
<evidence type="ECO:0000256" key="2">
    <source>
        <dbReference type="ARBA" id="ARBA00009773"/>
    </source>
</evidence>
<dbReference type="InterPro" id="IPR002549">
    <property type="entry name" value="AI-2E-like"/>
</dbReference>
<proteinExistence type="inferred from homology"/>
<protein>
    <submittedName>
        <fullName evidence="9">AI-2E family transporter</fullName>
    </submittedName>
</protein>
<evidence type="ECO:0000256" key="4">
    <source>
        <dbReference type="ARBA" id="ARBA00022475"/>
    </source>
</evidence>
<sequence length="358" mass="37822">MTDPGAPSSRPRTRRTLLERSPFEAGFLAVLGGIAAIGLVTVLVNLQSVLVVVVLSLFLALGINPIVDWLVRRSVRRSLAVVAVTLAVLAVLGLGMWAVVPMVSDQGVRLLRNAPGYLQALRENGQIAALDHQFNIIGKITELVTSGAWVNALFGGLLGAGVALATTMASVVMTLVLTLYFLASLPAIKNLIYQFAPASRRDRVRFLANEMFERIGGYLTGMFLVVLLWGLGSFLVLNAVGLGQYALALCIVVAALAFIPIVGWMVSAALVVTIAISVSPTAGVICAVYFLIYSQLDAYVVQPRIFSSSLNVPPVLIVLGALSGGLLLGIVGALLAIPTVASLLLLYREVLVPHLDAS</sequence>
<accession>A0A4V2JT77</accession>
<dbReference type="Pfam" id="PF01594">
    <property type="entry name" value="AI-2E_transport"/>
    <property type="match status" value="1"/>
</dbReference>
<keyword evidence="5 8" id="KW-0812">Transmembrane</keyword>
<feature type="transmembrane region" description="Helical" evidence="8">
    <location>
        <begin position="269"/>
        <end position="292"/>
    </location>
</feature>
<keyword evidence="3" id="KW-0813">Transport</keyword>
<keyword evidence="6 8" id="KW-1133">Transmembrane helix</keyword>
<dbReference type="Proteomes" id="UP000291933">
    <property type="component" value="Unassembled WGS sequence"/>
</dbReference>
<dbReference type="PANTHER" id="PTHR21716:SF53">
    <property type="entry name" value="PERMEASE PERM-RELATED"/>
    <property type="match status" value="1"/>
</dbReference>
<dbReference type="AlphaFoldDB" id="A0A4V2JT77"/>
<dbReference type="GO" id="GO:0055085">
    <property type="term" value="P:transmembrane transport"/>
    <property type="evidence" value="ECO:0007669"/>
    <property type="project" value="TreeGrafter"/>
</dbReference>
<feature type="transmembrane region" description="Helical" evidence="8">
    <location>
        <begin position="79"/>
        <end position="100"/>
    </location>
</feature>
<feature type="transmembrane region" description="Helical" evidence="8">
    <location>
        <begin position="49"/>
        <end position="67"/>
    </location>
</feature>
<dbReference type="GO" id="GO:0005886">
    <property type="term" value="C:plasma membrane"/>
    <property type="evidence" value="ECO:0007669"/>
    <property type="project" value="UniProtKB-SubCell"/>
</dbReference>
<keyword evidence="10" id="KW-1185">Reference proteome</keyword>
<evidence type="ECO:0000256" key="5">
    <source>
        <dbReference type="ARBA" id="ARBA00022692"/>
    </source>
</evidence>
<dbReference type="OrthoDB" id="4016357at2"/>
<evidence type="ECO:0000313" key="9">
    <source>
        <dbReference type="EMBL" id="TBT95141.1"/>
    </source>
</evidence>
<comment type="similarity">
    <text evidence="2">Belongs to the autoinducer-2 exporter (AI-2E) (TC 2.A.86) family.</text>
</comment>
<organism evidence="9 10">
    <name type="scientific">Propioniciclava tarda</name>
    <dbReference type="NCBI Taxonomy" id="433330"/>
    <lineage>
        <taxon>Bacteria</taxon>
        <taxon>Bacillati</taxon>
        <taxon>Actinomycetota</taxon>
        <taxon>Actinomycetes</taxon>
        <taxon>Propionibacteriales</taxon>
        <taxon>Propionibacteriaceae</taxon>
        <taxon>Propioniciclava</taxon>
    </lineage>
</organism>
<reference evidence="9 10" key="1">
    <citation type="submission" date="2019-01" db="EMBL/GenBank/DDBJ databases">
        <title>Lactibacter flavus gen. nov., sp. nov., a novel bacterium of the family Propionibacteriaceae isolated from raw milk and dairy products.</title>
        <authorList>
            <person name="Huptas C."/>
            <person name="Wenning M."/>
            <person name="Breitenwieser F."/>
            <person name="Doll E."/>
            <person name="Von Neubeck M."/>
            <person name="Busse H.-J."/>
            <person name="Scherer S."/>
        </authorList>
    </citation>
    <scope>NUCLEOTIDE SEQUENCE [LARGE SCALE GENOMIC DNA]</scope>
    <source>
        <strain evidence="10">DSM 22130 / JCM 15804 / WR061</strain>
    </source>
</reference>